<feature type="domain" description="Putative glycogen debranching enzyme N-terminal" evidence="2">
    <location>
        <begin position="62"/>
        <end position="256"/>
    </location>
</feature>
<keyword evidence="5" id="KW-1185">Reference proteome</keyword>
<dbReference type="GO" id="GO:0005975">
    <property type="term" value="P:carbohydrate metabolic process"/>
    <property type="evidence" value="ECO:0007669"/>
    <property type="project" value="InterPro"/>
</dbReference>
<feature type="region of interest" description="Disordered" evidence="1">
    <location>
        <begin position="1"/>
        <end position="32"/>
    </location>
</feature>
<dbReference type="SUPFAM" id="SSF48208">
    <property type="entry name" value="Six-hairpin glycosidases"/>
    <property type="match status" value="1"/>
</dbReference>
<accession>A0A1G9WS88</accession>
<dbReference type="InterPro" id="IPR008928">
    <property type="entry name" value="6-hairpin_glycosidase_sf"/>
</dbReference>
<dbReference type="Gene3D" id="1.50.10.10">
    <property type="match status" value="1"/>
</dbReference>
<evidence type="ECO:0000256" key="1">
    <source>
        <dbReference type="SAM" id="MobiDB-lite"/>
    </source>
</evidence>
<dbReference type="Pfam" id="PF22422">
    <property type="entry name" value="MGH1-like_GH"/>
    <property type="match status" value="1"/>
</dbReference>
<dbReference type="Pfam" id="PF14742">
    <property type="entry name" value="GDE_N_bis"/>
    <property type="match status" value="1"/>
</dbReference>
<gene>
    <name evidence="4" type="ORF">SAMN05216360_104102</name>
</gene>
<dbReference type="InterPro" id="IPR032856">
    <property type="entry name" value="GDE_N_bis"/>
</dbReference>
<evidence type="ECO:0000259" key="2">
    <source>
        <dbReference type="Pfam" id="PF14742"/>
    </source>
</evidence>
<dbReference type="Proteomes" id="UP000198704">
    <property type="component" value="Unassembled WGS sequence"/>
</dbReference>
<dbReference type="EMBL" id="FNHS01000004">
    <property type="protein sequence ID" value="SDM87308.1"/>
    <property type="molecule type" value="Genomic_DNA"/>
</dbReference>
<protein>
    <submittedName>
        <fullName evidence="4">Glycogen debranching enzyme (Alpha-1,6-glucosidase)</fullName>
    </submittedName>
</protein>
<dbReference type="InterPro" id="IPR054491">
    <property type="entry name" value="MGH1-like_GH"/>
</dbReference>
<sequence length="790" mass="87541">MADNTAAAHEAMNHTAMNPAATARNTAPGAGLAHGFQDADDVLPPYHIEAQTSLVERPLRSLKFGEAFGVLDSYGDIGVQPGPEGLYFQDTRYLSRLEVTVEGQRPLMLSSVMQDDNGALSVDMTTPDIRLDAHDETSIPRETIAIERTKFLFRGACYDRIGLRSFDSKHRRLRIAVTFDADFRDLFEVRGTDRKERGKRGVLVASDREVQFRYVGLDEIVRTTALHFGPKPDQIEPGRAIFDVSLPPEGKTSLFIRVTFEAHRAFTKPPTDTMVGEDAAAKLTLAANAGGARREPKDLGEGMIFARAYRDSRRDLRALTAGITTIISSNDQFNEGLCRATADLYMLASRTPEGIYPFAGIPWYSTVFGRDGIITAMMALWIDPKFARGVLRYLASTQAKAVDPAADAQPGKVLHETRRGEMAMLGEVPFRHYYGTIDGTPLFVMLAWEYYAVTGDLETIRAIWPALELALEWMDRYGDRDGDGFVEYARDTEKGLENQGWKDSHDSIFHADGQLAKGPIALCEVQGYVYAAKHGMAKLAALLGHDPMAERLMHQAAALRERFDEAFWNEEIGTYALALDGAKKQCAVRSSNAGHALFTGIAKPERAARVAETLLGKDGFNGWGVRTIAKGEARYNPMSYHNGSIWPHDNALIAMGLARYDRKHEAARIFQGMFDTSLYQDQKRLPELFCGFMRRKQRGPVSYPVACSPQAWAAAAPFAFLAACLGLELDHTGNSVRLKNPILPGFLDGVTLYNVQLGGSHLDIRFQRYDDDVTVSVQRRHGDVQVVVTK</sequence>
<feature type="domain" description="Mannosylglycerate hydrolase MGH1-like glycoside hydrolase" evidence="3">
    <location>
        <begin position="375"/>
        <end position="676"/>
    </location>
</feature>
<evidence type="ECO:0000313" key="5">
    <source>
        <dbReference type="Proteomes" id="UP000198704"/>
    </source>
</evidence>
<organism evidence="4 5">
    <name type="scientific">Methylobacterium phyllostachyos</name>
    <dbReference type="NCBI Taxonomy" id="582672"/>
    <lineage>
        <taxon>Bacteria</taxon>
        <taxon>Pseudomonadati</taxon>
        <taxon>Pseudomonadota</taxon>
        <taxon>Alphaproteobacteria</taxon>
        <taxon>Hyphomicrobiales</taxon>
        <taxon>Methylobacteriaceae</taxon>
        <taxon>Methylobacterium</taxon>
    </lineage>
</organism>
<dbReference type="STRING" id="582672.SAMN05216360_104102"/>
<evidence type="ECO:0000259" key="3">
    <source>
        <dbReference type="Pfam" id="PF22422"/>
    </source>
</evidence>
<dbReference type="InterPro" id="IPR012341">
    <property type="entry name" value="6hp_glycosidase-like_sf"/>
</dbReference>
<evidence type="ECO:0000313" key="4">
    <source>
        <dbReference type="EMBL" id="SDM87308.1"/>
    </source>
</evidence>
<name>A0A1G9WS88_9HYPH</name>
<proteinExistence type="predicted"/>
<dbReference type="AlphaFoldDB" id="A0A1G9WS88"/>
<reference evidence="5" key="1">
    <citation type="submission" date="2016-10" db="EMBL/GenBank/DDBJ databases">
        <authorList>
            <person name="Varghese N."/>
            <person name="Submissions S."/>
        </authorList>
    </citation>
    <scope>NUCLEOTIDE SEQUENCE [LARGE SCALE GENOMIC DNA]</scope>
    <source>
        <strain evidence="5">BL47</strain>
    </source>
</reference>